<organism evidence="24 25">
    <name type="scientific">Ridgeia piscesae</name>
    <name type="common">Tubeworm</name>
    <dbReference type="NCBI Taxonomy" id="27915"/>
    <lineage>
        <taxon>Eukaryota</taxon>
        <taxon>Metazoa</taxon>
        <taxon>Spiralia</taxon>
        <taxon>Lophotrochozoa</taxon>
        <taxon>Annelida</taxon>
        <taxon>Polychaeta</taxon>
        <taxon>Sedentaria</taxon>
        <taxon>Canalipalpata</taxon>
        <taxon>Sabellida</taxon>
        <taxon>Siboglinidae</taxon>
        <taxon>Ridgeia</taxon>
    </lineage>
</organism>
<protein>
    <recommendedName>
        <fullName evidence="20">Glutathione S-transferase 3, mitochondrial</fullName>
        <ecNumber evidence="16">4.4.1.20</ecNumber>
    </recommendedName>
    <alternativeName>
        <fullName evidence="21">Glutathione peroxidase MGST3</fullName>
    </alternativeName>
    <alternativeName>
        <fullName evidence="22">LTC4 synthase MGST3</fullName>
    </alternativeName>
</protein>
<dbReference type="SUPFAM" id="SSF161084">
    <property type="entry name" value="MAPEG domain-like"/>
    <property type="match status" value="1"/>
</dbReference>
<evidence type="ECO:0000256" key="13">
    <source>
        <dbReference type="ARBA" id="ARBA00023288"/>
    </source>
</evidence>
<dbReference type="PANTHER" id="PTHR10250">
    <property type="entry name" value="MICROSOMAL GLUTATHIONE S-TRANSFERASE"/>
    <property type="match status" value="1"/>
</dbReference>
<dbReference type="GO" id="GO:0006691">
    <property type="term" value="P:leukotriene metabolic process"/>
    <property type="evidence" value="ECO:0007669"/>
    <property type="project" value="UniProtKB-ARBA"/>
</dbReference>
<evidence type="ECO:0000256" key="14">
    <source>
        <dbReference type="ARBA" id="ARBA00037884"/>
    </source>
</evidence>
<evidence type="ECO:0000313" key="24">
    <source>
        <dbReference type="EMBL" id="KAK2174479.1"/>
    </source>
</evidence>
<comment type="caution">
    <text evidence="24">The sequence shown here is derived from an EMBL/GenBank/DDBJ whole genome shotgun (WGS) entry which is preliminary data.</text>
</comment>
<evidence type="ECO:0000313" key="25">
    <source>
        <dbReference type="Proteomes" id="UP001209878"/>
    </source>
</evidence>
<evidence type="ECO:0000256" key="11">
    <source>
        <dbReference type="ARBA" id="ARBA00023139"/>
    </source>
</evidence>
<name>A0AAD9KNN5_RIDPI</name>
<evidence type="ECO:0000256" key="15">
    <source>
        <dbReference type="ARBA" id="ARBA00037916"/>
    </source>
</evidence>
<evidence type="ECO:0000256" key="2">
    <source>
        <dbReference type="ARBA" id="ARBA00010459"/>
    </source>
</evidence>
<reference evidence="24" key="1">
    <citation type="journal article" date="2023" name="Mol. Biol. Evol.">
        <title>Third-Generation Sequencing Reveals the Adaptive Role of the Epigenome in Three Deep-Sea Polychaetes.</title>
        <authorList>
            <person name="Perez M."/>
            <person name="Aroh O."/>
            <person name="Sun Y."/>
            <person name="Lan Y."/>
            <person name="Juniper S.K."/>
            <person name="Young C.R."/>
            <person name="Angers B."/>
            <person name="Qian P.Y."/>
        </authorList>
    </citation>
    <scope>NUCLEOTIDE SEQUENCE</scope>
    <source>
        <strain evidence="24">R07B-5</strain>
    </source>
</reference>
<dbReference type="GO" id="GO:0004602">
    <property type="term" value="F:glutathione peroxidase activity"/>
    <property type="evidence" value="ECO:0007669"/>
    <property type="project" value="TreeGrafter"/>
</dbReference>
<comment type="pathway">
    <text evidence="15">Lipid metabolism; arachidonate metabolism.</text>
</comment>
<comment type="subcellular location">
    <subcellularLocation>
        <location evidence="1">Mitochondrion outer membrane</location>
        <topology evidence="1">Multi-pass membrane protein</topology>
    </subcellularLocation>
</comment>
<evidence type="ECO:0000256" key="5">
    <source>
        <dbReference type="ARBA" id="ARBA00022787"/>
    </source>
</evidence>
<keyword evidence="7" id="KW-0560">Oxidoreductase</keyword>
<dbReference type="InterPro" id="IPR050997">
    <property type="entry name" value="MAPEG"/>
</dbReference>
<evidence type="ECO:0000256" key="12">
    <source>
        <dbReference type="ARBA" id="ARBA00023239"/>
    </source>
</evidence>
<evidence type="ECO:0000256" key="21">
    <source>
        <dbReference type="ARBA" id="ARBA00075145"/>
    </source>
</evidence>
<dbReference type="GO" id="GO:0005635">
    <property type="term" value="C:nuclear envelope"/>
    <property type="evidence" value="ECO:0007669"/>
    <property type="project" value="TreeGrafter"/>
</dbReference>
<comment type="similarity">
    <text evidence="2">Belongs to the MAPEG family.</text>
</comment>
<dbReference type="InterPro" id="IPR001129">
    <property type="entry name" value="Membr-assoc_MAPEG"/>
</dbReference>
<evidence type="ECO:0000256" key="20">
    <source>
        <dbReference type="ARBA" id="ARBA00069748"/>
    </source>
</evidence>
<dbReference type="GO" id="GO:0006629">
    <property type="term" value="P:lipid metabolic process"/>
    <property type="evidence" value="ECO:0007669"/>
    <property type="project" value="UniProtKB-KW"/>
</dbReference>
<comment type="catalytic activity">
    <reaction evidence="19">
        <text>15-deoxy-Delta(12,14)-prostaglandin J2 + glutathione = 15-deoxy-Delta(12,14)-prostaglandin J2-S-(R)-glutathione</text>
        <dbReference type="Rhea" id="RHEA:75963"/>
        <dbReference type="ChEBI" id="CHEBI:57925"/>
        <dbReference type="ChEBI" id="CHEBI:85236"/>
        <dbReference type="ChEBI" id="CHEBI:194498"/>
    </reaction>
    <physiologicalReaction direction="left-to-right" evidence="19">
        <dbReference type="Rhea" id="RHEA:75964"/>
    </physiologicalReaction>
</comment>
<evidence type="ECO:0000256" key="10">
    <source>
        <dbReference type="ARBA" id="ARBA00023136"/>
    </source>
</evidence>
<evidence type="ECO:0000256" key="23">
    <source>
        <dbReference type="SAM" id="Phobius"/>
    </source>
</evidence>
<feature type="transmembrane region" description="Helical" evidence="23">
    <location>
        <begin position="15"/>
        <end position="34"/>
    </location>
</feature>
<dbReference type="GO" id="GO:0004464">
    <property type="term" value="F:leukotriene-C4 synthase activity"/>
    <property type="evidence" value="ECO:0007669"/>
    <property type="project" value="UniProtKB-EC"/>
</dbReference>
<dbReference type="InterPro" id="IPR023352">
    <property type="entry name" value="MAPEG-like_dom_sf"/>
</dbReference>
<evidence type="ECO:0000256" key="18">
    <source>
        <dbReference type="ARBA" id="ARBA00049298"/>
    </source>
</evidence>
<evidence type="ECO:0000256" key="6">
    <source>
        <dbReference type="ARBA" id="ARBA00022989"/>
    </source>
</evidence>
<evidence type="ECO:0000256" key="22">
    <source>
        <dbReference type="ARBA" id="ARBA00076908"/>
    </source>
</evidence>
<dbReference type="EC" id="4.4.1.20" evidence="16"/>
<evidence type="ECO:0000256" key="1">
    <source>
        <dbReference type="ARBA" id="ARBA00004374"/>
    </source>
</evidence>
<comment type="catalytic activity">
    <reaction evidence="18">
        <text>leukotriene C4 = leukotriene A4 + glutathione</text>
        <dbReference type="Rhea" id="RHEA:17617"/>
        <dbReference type="ChEBI" id="CHEBI:57463"/>
        <dbReference type="ChEBI" id="CHEBI:57925"/>
        <dbReference type="ChEBI" id="CHEBI:57973"/>
        <dbReference type="EC" id="4.4.1.20"/>
    </reaction>
    <physiologicalReaction direction="right-to-left" evidence="18">
        <dbReference type="Rhea" id="RHEA:17619"/>
    </physiologicalReaction>
</comment>
<evidence type="ECO:0000256" key="19">
    <source>
        <dbReference type="ARBA" id="ARBA00051411"/>
    </source>
</evidence>
<dbReference type="Pfam" id="PF01124">
    <property type="entry name" value="MAPEG"/>
    <property type="match status" value="1"/>
</dbReference>
<keyword evidence="12" id="KW-0456">Lyase</keyword>
<dbReference type="PANTHER" id="PTHR10250:SF26">
    <property type="entry name" value="GLUTATHIONE S-TRANSFERASE 3, MITOCHONDRIAL"/>
    <property type="match status" value="1"/>
</dbReference>
<proteinExistence type="inferred from homology"/>
<keyword evidence="9" id="KW-0496">Mitochondrion</keyword>
<evidence type="ECO:0000256" key="4">
    <source>
        <dbReference type="ARBA" id="ARBA00022692"/>
    </source>
</evidence>
<dbReference type="GO" id="GO:0004364">
    <property type="term" value="F:glutathione transferase activity"/>
    <property type="evidence" value="ECO:0007669"/>
    <property type="project" value="TreeGrafter"/>
</dbReference>
<evidence type="ECO:0000256" key="9">
    <source>
        <dbReference type="ARBA" id="ARBA00023128"/>
    </source>
</evidence>
<keyword evidence="13" id="KW-0449">Lipoprotein</keyword>
<keyword evidence="4 23" id="KW-0812">Transmembrane</keyword>
<dbReference type="EMBL" id="JAODUO010000799">
    <property type="protein sequence ID" value="KAK2174479.1"/>
    <property type="molecule type" value="Genomic_DNA"/>
</dbReference>
<sequence length="153" mass="17172">MVVQSKIFSQLPADYGYVVLAGAGSVFINMWMAINVSRARKQYDVKYPKMYSDDSDMFNCIQRVHQNTLEMYTPFMFVLLIGGLQFPRLCAASGGVYLLGRIIYAKGYYTGDPKKRVRGAFGGIALFVMLGATIGTALHMLELCPYHLFTRGR</sequence>
<keyword evidence="6 23" id="KW-1133">Transmembrane helix</keyword>
<evidence type="ECO:0000256" key="3">
    <source>
        <dbReference type="ARBA" id="ARBA00022679"/>
    </source>
</evidence>
<keyword evidence="11" id="KW-0564">Palmitate</keyword>
<dbReference type="GO" id="GO:0005741">
    <property type="term" value="C:mitochondrial outer membrane"/>
    <property type="evidence" value="ECO:0007669"/>
    <property type="project" value="UniProtKB-SubCell"/>
</dbReference>
<dbReference type="Proteomes" id="UP001209878">
    <property type="component" value="Unassembled WGS sequence"/>
</dbReference>
<gene>
    <name evidence="24" type="ORF">NP493_799g04000</name>
</gene>
<keyword evidence="5" id="KW-1000">Mitochondrion outer membrane</keyword>
<evidence type="ECO:0000256" key="8">
    <source>
        <dbReference type="ARBA" id="ARBA00023098"/>
    </source>
</evidence>
<keyword evidence="3" id="KW-0808">Transferase</keyword>
<evidence type="ECO:0000256" key="16">
    <source>
        <dbReference type="ARBA" id="ARBA00039056"/>
    </source>
</evidence>
<keyword evidence="10 23" id="KW-0472">Membrane</keyword>
<evidence type="ECO:0000256" key="7">
    <source>
        <dbReference type="ARBA" id="ARBA00023002"/>
    </source>
</evidence>
<dbReference type="Gene3D" id="1.20.120.550">
    <property type="entry name" value="Membrane associated eicosanoid/glutathione metabolism-like domain"/>
    <property type="match status" value="1"/>
</dbReference>
<comment type="catalytic activity">
    <reaction evidence="17">
        <text>(5S)-hydroperoxy-(6E,8Z,11Z,14Z)-eicosatetraenoate + 2 glutathione = (5S)-hydroxy-(6E,8Z,11Z,14Z)-eicosatetraenoate + glutathione disulfide + H2O</text>
        <dbReference type="Rhea" id="RHEA:48620"/>
        <dbReference type="ChEBI" id="CHEBI:15377"/>
        <dbReference type="ChEBI" id="CHEBI:57450"/>
        <dbReference type="ChEBI" id="CHEBI:57925"/>
        <dbReference type="ChEBI" id="CHEBI:58297"/>
        <dbReference type="ChEBI" id="CHEBI:90632"/>
    </reaction>
    <physiologicalReaction direction="left-to-right" evidence="17">
        <dbReference type="Rhea" id="RHEA:48621"/>
    </physiologicalReaction>
</comment>
<feature type="transmembrane region" description="Helical" evidence="23">
    <location>
        <begin position="75"/>
        <end position="99"/>
    </location>
</feature>
<keyword evidence="25" id="KW-1185">Reference proteome</keyword>
<feature type="transmembrane region" description="Helical" evidence="23">
    <location>
        <begin position="120"/>
        <end position="141"/>
    </location>
</feature>
<dbReference type="FunFam" id="1.20.120.550:FF:000004">
    <property type="entry name" value="Microsomal glutathione S-transferase 3"/>
    <property type="match status" value="1"/>
</dbReference>
<evidence type="ECO:0000256" key="17">
    <source>
        <dbReference type="ARBA" id="ARBA00043664"/>
    </source>
</evidence>
<dbReference type="GO" id="GO:0005783">
    <property type="term" value="C:endoplasmic reticulum"/>
    <property type="evidence" value="ECO:0007669"/>
    <property type="project" value="TreeGrafter"/>
</dbReference>
<keyword evidence="8" id="KW-0443">Lipid metabolism</keyword>
<comment type="pathway">
    <text evidence="14">Lipid metabolism; leukotriene C4 biosynthesis.</text>
</comment>
<dbReference type="AlphaFoldDB" id="A0AAD9KNN5"/>
<accession>A0AAD9KNN5</accession>